<feature type="domain" description="N-acetyltransferase" evidence="1">
    <location>
        <begin position="124"/>
        <end position="262"/>
    </location>
</feature>
<dbReference type="Proteomes" id="UP000075635">
    <property type="component" value="Unassembled WGS sequence"/>
</dbReference>
<evidence type="ECO:0000313" key="2">
    <source>
        <dbReference type="EMBL" id="KYF90064.1"/>
    </source>
</evidence>
<sequence>MGSISAATLELAENLNLNCPQRAGEERVVRPGYAAILGAEADPHHNVVQRLRLAGDEVAATVAEVRAIFAAKGRRQITWEVGDHAEPKDLAERLIALGMKPFAPEDLSVGMVLTRPLVSTDTSVTVRRVQTFEEFARGAWIFRRGFGSDDAPEDDPEIALRWTEHRSVSVFERYLAFDGDEAIAVADALFLDAGVVMCGGATIAAARSRGAYRALIAARWEEGRRRGTPTLITQAGAMSRPILKRLGFEEVVQIRIFLDELA</sequence>
<accession>A0A150SC73</accession>
<organism evidence="2 3">
    <name type="scientific">Sorangium cellulosum</name>
    <name type="common">Polyangium cellulosum</name>
    <dbReference type="NCBI Taxonomy" id="56"/>
    <lineage>
        <taxon>Bacteria</taxon>
        <taxon>Pseudomonadati</taxon>
        <taxon>Myxococcota</taxon>
        <taxon>Polyangia</taxon>
        <taxon>Polyangiales</taxon>
        <taxon>Polyangiaceae</taxon>
        <taxon>Sorangium</taxon>
    </lineage>
</organism>
<dbReference type="InterPro" id="IPR016181">
    <property type="entry name" value="Acyl_CoA_acyltransferase"/>
</dbReference>
<dbReference type="PROSITE" id="PS51186">
    <property type="entry name" value="GNAT"/>
    <property type="match status" value="1"/>
</dbReference>
<comment type="caution">
    <text evidence="2">The sequence shown here is derived from an EMBL/GenBank/DDBJ whole genome shotgun (WGS) entry which is preliminary data.</text>
</comment>
<evidence type="ECO:0000313" key="3">
    <source>
        <dbReference type="Proteomes" id="UP000075635"/>
    </source>
</evidence>
<dbReference type="InterPro" id="IPR000182">
    <property type="entry name" value="GNAT_dom"/>
</dbReference>
<dbReference type="AlphaFoldDB" id="A0A150SC73"/>
<name>A0A150SC73_SORCE</name>
<gene>
    <name evidence="2" type="ORF">BE17_49785</name>
</gene>
<dbReference type="EMBL" id="JEMB01001155">
    <property type="protein sequence ID" value="KYF90064.1"/>
    <property type="molecule type" value="Genomic_DNA"/>
</dbReference>
<dbReference type="Gene3D" id="3.40.630.30">
    <property type="match status" value="1"/>
</dbReference>
<dbReference type="GO" id="GO:0016747">
    <property type="term" value="F:acyltransferase activity, transferring groups other than amino-acyl groups"/>
    <property type="evidence" value="ECO:0007669"/>
    <property type="project" value="InterPro"/>
</dbReference>
<evidence type="ECO:0000259" key="1">
    <source>
        <dbReference type="PROSITE" id="PS51186"/>
    </source>
</evidence>
<proteinExistence type="predicted"/>
<reference evidence="2 3" key="1">
    <citation type="submission" date="2014-02" db="EMBL/GenBank/DDBJ databases">
        <title>The small core and large imbalanced accessory genome model reveals a collaborative survival strategy of Sorangium cellulosum strains in nature.</title>
        <authorList>
            <person name="Han K."/>
            <person name="Peng R."/>
            <person name="Blom J."/>
            <person name="Li Y.-Z."/>
        </authorList>
    </citation>
    <scope>NUCLEOTIDE SEQUENCE [LARGE SCALE GENOMIC DNA]</scope>
    <source>
        <strain evidence="2 3">So0011-07</strain>
    </source>
</reference>
<protein>
    <recommendedName>
        <fullName evidence="1">N-acetyltransferase domain-containing protein</fullName>
    </recommendedName>
</protein>
<dbReference type="SUPFAM" id="SSF55729">
    <property type="entry name" value="Acyl-CoA N-acyltransferases (Nat)"/>
    <property type="match status" value="1"/>
</dbReference>